<dbReference type="GeneID" id="94196183"/>
<dbReference type="RefSeq" id="XP_067716771.1">
    <property type="nucleotide sequence ID" value="XM_067860670.1"/>
</dbReference>
<comment type="caution">
    <text evidence="1">The sequence shown here is derived from an EMBL/GenBank/DDBJ whole genome shotgun (WGS) entry which is preliminary data.</text>
</comment>
<name>A0AAV4LWW8_BABCB</name>
<organism evidence="1 2">
    <name type="scientific">Babesia caballi</name>
    <dbReference type="NCBI Taxonomy" id="5871"/>
    <lineage>
        <taxon>Eukaryota</taxon>
        <taxon>Sar</taxon>
        <taxon>Alveolata</taxon>
        <taxon>Apicomplexa</taxon>
        <taxon>Aconoidasida</taxon>
        <taxon>Piroplasmida</taxon>
        <taxon>Babesiidae</taxon>
        <taxon>Babesia</taxon>
    </lineage>
</organism>
<evidence type="ECO:0000313" key="2">
    <source>
        <dbReference type="Proteomes" id="UP001497744"/>
    </source>
</evidence>
<sequence>MPAVEALGDAHGLDVAVEAEHLVKVLLRGLEREVLDDYLGGGPEQLARGDLGRRLVGALGYGHFHHLAVDQQAGLGADGRLGVGEAVELDEAEPPGESGVVLEHHLAGHVALAGPEVVLQRVVSGLEVQVLEVDADVGRRSGPVEVVLRWRLMFSLTRRSTVSRFCVRVVAVCGLPGGQLGDGSPLVEQFHRGPLEVEREAEVRLVSQVFEGRPRRLGFQELDYAHHRVRGDGEAQQLAVPGEHLHEVGLSRVARQVLDDHGVFGPRHMLNRVLLGGLLIGLIRFGALRDLELLVVDALLVEPLCELVQHQRFRERHVNRGELFVRNVLFGELQLPCHGRQRGVDVDVESVPDVGVLGLGQLLFLQLAFVRGALAVSARDAPVQFVVGDCVAGVAVGLGLGQVDVHDAAAEDAPVFGVAELDGVGGEDPGDVAVALGELVPTGGVVGRRVERQVDVRDGPEGSAQFPYCGLRHVVGEVEYDHPVQAVHVPWIGGVAFGFAGVVGALPCGSCGGRLVFKHRMLSLPGNPGLGVLFHLLDQRGGDLTVASFSLGLGD</sequence>
<accession>A0AAV4LWW8</accession>
<dbReference type="Proteomes" id="UP001497744">
    <property type="component" value="Unassembled WGS sequence"/>
</dbReference>
<reference evidence="1 2" key="1">
    <citation type="submission" date="2021-06" db="EMBL/GenBank/DDBJ databases">
        <title>Genome sequence of Babesia caballi.</title>
        <authorList>
            <person name="Yamagishi J."/>
            <person name="Kidaka T."/>
            <person name="Ochi A."/>
        </authorList>
    </citation>
    <scope>NUCLEOTIDE SEQUENCE [LARGE SCALE GENOMIC DNA]</scope>
    <source>
        <strain evidence="1">USDA-D6B2</strain>
    </source>
</reference>
<gene>
    <name evidence="1" type="ORF">BcabD6B2_41370</name>
</gene>
<dbReference type="EMBL" id="BPLF01000003">
    <property type="protein sequence ID" value="GIX64702.1"/>
    <property type="molecule type" value="Genomic_DNA"/>
</dbReference>
<protein>
    <submittedName>
        <fullName evidence="1">Uncharacterized protein</fullName>
    </submittedName>
</protein>
<evidence type="ECO:0000313" key="1">
    <source>
        <dbReference type="EMBL" id="GIX64702.1"/>
    </source>
</evidence>
<proteinExistence type="predicted"/>
<dbReference type="AlphaFoldDB" id="A0AAV4LWW8"/>
<keyword evidence="2" id="KW-1185">Reference proteome</keyword>